<accession>A0ABS1I807</accession>
<sequence length="341" mass="36635">MTTTGPTSPVAVVTGGCGFIGSHMVDLLLSRGFRVRVIDSLVGGREANLAHHAGNPDLSVEIRDIRSVEPDSSLVAGARYLFHFAGIGDIVPSIEKPTEYMDTNVMGTVRMLEAARTAGVAKFVYAASSTCYGLAGVPTREDHPIGPKYPYGLSKYQGEQAVFHWNAVYGLPANSIRIFNAYGIRSRTSGAYGAVFGVFLRQKLAGTPFTVVGDGTQARDFVYASDVARAFLCAAETERTGEAYNVGGGNPQPVNRLVELLGGETVYIPKRPGEPDCTWADISKIRDQTGWQPEISFEEGVARVLANIDYWAEAPLWTPDSIQTATASWFKYLGTPGGTAP</sequence>
<dbReference type="Gene3D" id="3.40.50.720">
    <property type="entry name" value="NAD(P)-binding Rossmann-like Domain"/>
    <property type="match status" value="1"/>
</dbReference>
<comment type="caution">
    <text evidence="4">The sequence shown here is derived from an EMBL/GenBank/DDBJ whole genome shotgun (WGS) entry which is preliminary data.</text>
</comment>
<evidence type="ECO:0000256" key="2">
    <source>
        <dbReference type="ARBA" id="ARBA00007637"/>
    </source>
</evidence>
<protein>
    <submittedName>
        <fullName evidence="4">GDP-mannose 4,6-dehydratase</fullName>
    </submittedName>
</protein>
<dbReference type="SUPFAM" id="SSF51735">
    <property type="entry name" value="NAD(P)-binding Rossmann-fold domains"/>
    <property type="match status" value="1"/>
</dbReference>
<proteinExistence type="inferred from homology"/>
<evidence type="ECO:0000259" key="3">
    <source>
        <dbReference type="Pfam" id="PF01370"/>
    </source>
</evidence>
<feature type="domain" description="NAD-dependent epimerase/dehydratase" evidence="3">
    <location>
        <begin position="12"/>
        <end position="247"/>
    </location>
</feature>
<dbReference type="InterPro" id="IPR001509">
    <property type="entry name" value="Epimerase_deHydtase"/>
</dbReference>
<gene>
    <name evidence="4" type="ORF">JJL56_30495</name>
</gene>
<keyword evidence="5" id="KW-1185">Reference proteome</keyword>
<reference evidence="4 5" key="1">
    <citation type="submission" date="2021-01" db="EMBL/GenBank/DDBJ databases">
        <title>Azospirillum sp. YIM DDC1 draft genome.</title>
        <authorList>
            <person name="Wang Y.-X."/>
        </authorList>
    </citation>
    <scope>NUCLEOTIDE SEQUENCE [LARGE SCALE GENOMIC DNA]</scope>
    <source>
        <strain evidence="4 5">YIM DDC1</strain>
    </source>
</reference>
<evidence type="ECO:0000313" key="5">
    <source>
        <dbReference type="Proteomes" id="UP000654452"/>
    </source>
</evidence>
<comment type="similarity">
    <text evidence="2">Belongs to the NAD(P)-dependent epimerase/dehydratase family.</text>
</comment>
<dbReference type="InterPro" id="IPR036291">
    <property type="entry name" value="NAD(P)-bd_dom_sf"/>
</dbReference>
<dbReference type="PANTHER" id="PTHR43000">
    <property type="entry name" value="DTDP-D-GLUCOSE 4,6-DEHYDRATASE-RELATED"/>
    <property type="match status" value="1"/>
</dbReference>
<evidence type="ECO:0000256" key="1">
    <source>
        <dbReference type="ARBA" id="ARBA00005125"/>
    </source>
</evidence>
<comment type="pathway">
    <text evidence="1">Bacterial outer membrane biogenesis; LPS O-antigen biosynthesis.</text>
</comment>
<dbReference type="Gene3D" id="3.90.25.10">
    <property type="entry name" value="UDP-galactose 4-epimerase, domain 1"/>
    <property type="match status" value="1"/>
</dbReference>
<dbReference type="Pfam" id="PF01370">
    <property type="entry name" value="Epimerase"/>
    <property type="match status" value="1"/>
</dbReference>
<evidence type="ECO:0000313" key="4">
    <source>
        <dbReference type="EMBL" id="MBK4723187.1"/>
    </source>
</evidence>
<dbReference type="RefSeq" id="WP_200487592.1">
    <property type="nucleotide sequence ID" value="NZ_JAEPIV010000043.1"/>
</dbReference>
<name>A0ABS1I807_9PROT</name>
<organism evidence="4 5">
    <name type="scientific">Azospirillum aestuarii</name>
    <dbReference type="NCBI Taxonomy" id="2802052"/>
    <lineage>
        <taxon>Bacteria</taxon>
        <taxon>Pseudomonadati</taxon>
        <taxon>Pseudomonadota</taxon>
        <taxon>Alphaproteobacteria</taxon>
        <taxon>Rhodospirillales</taxon>
        <taxon>Azospirillaceae</taxon>
        <taxon>Azospirillum</taxon>
    </lineage>
</organism>
<dbReference type="EMBL" id="JAEPIV010000043">
    <property type="protein sequence ID" value="MBK4723187.1"/>
    <property type="molecule type" value="Genomic_DNA"/>
</dbReference>
<dbReference type="Proteomes" id="UP000654452">
    <property type="component" value="Unassembled WGS sequence"/>
</dbReference>